<dbReference type="EMBL" id="BAABDI010000044">
    <property type="protein sequence ID" value="GAA3991549.1"/>
    <property type="molecule type" value="Genomic_DNA"/>
</dbReference>
<organism evidence="3 4">
    <name type="scientific">Hymenobacter antarcticus</name>
    <dbReference type="NCBI Taxonomy" id="486270"/>
    <lineage>
        <taxon>Bacteria</taxon>
        <taxon>Pseudomonadati</taxon>
        <taxon>Bacteroidota</taxon>
        <taxon>Cytophagia</taxon>
        <taxon>Cytophagales</taxon>
        <taxon>Hymenobacteraceae</taxon>
        <taxon>Hymenobacter</taxon>
    </lineage>
</organism>
<name>A0ABP7R2J3_9BACT</name>
<comment type="caution">
    <text evidence="3">The sequence shown here is derived from an EMBL/GenBank/DDBJ whole genome shotgun (WGS) entry which is preliminary data.</text>
</comment>
<evidence type="ECO:0000256" key="2">
    <source>
        <dbReference type="SAM" id="SignalP"/>
    </source>
</evidence>
<keyword evidence="4" id="KW-1185">Reference proteome</keyword>
<feature type="signal peptide" evidence="2">
    <location>
        <begin position="1"/>
        <end position="25"/>
    </location>
</feature>
<evidence type="ECO:0000256" key="1">
    <source>
        <dbReference type="SAM" id="MobiDB-lite"/>
    </source>
</evidence>
<keyword evidence="2" id="KW-0732">Signal</keyword>
<feature type="chain" id="PRO_5047240717" description="Tetratricopeptide repeat-containing protein" evidence="2">
    <location>
        <begin position="26"/>
        <end position="252"/>
    </location>
</feature>
<feature type="region of interest" description="Disordered" evidence="1">
    <location>
        <begin position="51"/>
        <end position="71"/>
    </location>
</feature>
<evidence type="ECO:0000313" key="4">
    <source>
        <dbReference type="Proteomes" id="UP001501556"/>
    </source>
</evidence>
<dbReference type="RefSeq" id="WP_345127285.1">
    <property type="nucleotide sequence ID" value="NZ_BAABDI010000044.1"/>
</dbReference>
<dbReference type="Proteomes" id="UP001501556">
    <property type="component" value="Unassembled WGS sequence"/>
</dbReference>
<proteinExistence type="predicted"/>
<sequence length="252" mass="28613">MSYVKKCWSVIALLLLLLASQSGHAQWKMVNDDCAFPTSKRYFNSVADENPVTDADLDHPRKSSPKAKFPLPQPHAAEVAQSEQDYNAGRFAKAAEHLKPFINQKLVAPRLLNQYARALYRVPGGKPQSYIAYQRLIALLDSYGHEDAATCAIYLPFSEAYYKLATLQMDNDQWKLAAYNLSRFLYILNMVPAWKANGIYESALQYQTECFAEMGNPTLCRQYGKRTLKLFPRNEYVGAYMARLPPVPKPKS</sequence>
<accession>A0ABP7R2J3</accession>
<gene>
    <name evidence="3" type="ORF">GCM10022407_39960</name>
</gene>
<evidence type="ECO:0000313" key="3">
    <source>
        <dbReference type="EMBL" id="GAA3991549.1"/>
    </source>
</evidence>
<reference evidence="4" key="1">
    <citation type="journal article" date="2019" name="Int. J. Syst. Evol. Microbiol.">
        <title>The Global Catalogue of Microorganisms (GCM) 10K type strain sequencing project: providing services to taxonomists for standard genome sequencing and annotation.</title>
        <authorList>
            <consortium name="The Broad Institute Genomics Platform"/>
            <consortium name="The Broad Institute Genome Sequencing Center for Infectious Disease"/>
            <person name="Wu L."/>
            <person name="Ma J."/>
        </authorList>
    </citation>
    <scope>NUCLEOTIDE SEQUENCE [LARGE SCALE GENOMIC DNA]</scope>
    <source>
        <strain evidence="4">JCM 17217</strain>
    </source>
</reference>
<protein>
    <recommendedName>
        <fullName evidence="5">Tetratricopeptide repeat-containing protein</fullName>
    </recommendedName>
</protein>
<evidence type="ECO:0008006" key="5">
    <source>
        <dbReference type="Google" id="ProtNLM"/>
    </source>
</evidence>